<gene>
    <name evidence="2" type="ORF">EK21DRAFT_76060</name>
</gene>
<proteinExistence type="predicted"/>
<evidence type="ECO:0000313" key="3">
    <source>
        <dbReference type="Proteomes" id="UP000799777"/>
    </source>
</evidence>
<protein>
    <recommendedName>
        <fullName evidence="4">Antifreeze protein</fullName>
    </recommendedName>
</protein>
<keyword evidence="1" id="KW-0732">Signal</keyword>
<evidence type="ECO:0000313" key="2">
    <source>
        <dbReference type="EMBL" id="KAF2025577.1"/>
    </source>
</evidence>
<keyword evidence="3" id="KW-1185">Reference proteome</keyword>
<comment type="caution">
    <text evidence="2">The sequence shown here is derived from an EMBL/GenBank/DDBJ whole genome shotgun (WGS) entry which is preliminary data.</text>
</comment>
<dbReference type="Proteomes" id="UP000799777">
    <property type="component" value="Unassembled WGS sequence"/>
</dbReference>
<feature type="non-terminal residue" evidence="2">
    <location>
        <position position="1"/>
    </location>
</feature>
<name>A0A9P4LIG5_9PLEO</name>
<dbReference type="EMBL" id="ML978262">
    <property type="protein sequence ID" value="KAF2025577.1"/>
    <property type="molecule type" value="Genomic_DNA"/>
</dbReference>
<sequence length="112" mass="12009">TSPIENTSMIFPVLLVSITLVAQASAACTRTTLHAAVTDNYRALTTGDSSLISQAPNMTYIENDVPTNITQGILSQPITMDIMRSLLDTTLCATLIEITAASNAHPYVQRVL</sequence>
<organism evidence="2 3">
    <name type="scientific">Setomelanomma holmii</name>
    <dbReference type="NCBI Taxonomy" id="210430"/>
    <lineage>
        <taxon>Eukaryota</taxon>
        <taxon>Fungi</taxon>
        <taxon>Dikarya</taxon>
        <taxon>Ascomycota</taxon>
        <taxon>Pezizomycotina</taxon>
        <taxon>Dothideomycetes</taxon>
        <taxon>Pleosporomycetidae</taxon>
        <taxon>Pleosporales</taxon>
        <taxon>Pleosporineae</taxon>
        <taxon>Phaeosphaeriaceae</taxon>
        <taxon>Setomelanomma</taxon>
    </lineage>
</organism>
<feature type="signal peptide" evidence="1">
    <location>
        <begin position="1"/>
        <end position="26"/>
    </location>
</feature>
<dbReference type="OrthoDB" id="3504677at2759"/>
<reference evidence="2" key="1">
    <citation type="journal article" date="2020" name="Stud. Mycol.">
        <title>101 Dothideomycetes genomes: a test case for predicting lifestyles and emergence of pathogens.</title>
        <authorList>
            <person name="Haridas S."/>
            <person name="Albert R."/>
            <person name="Binder M."/>
            <person name="Bloem J."/>
            <person name="Labutti K."/>
            <person name="Salamov A."/>
            <person name="Andreopoulos B."/>
            <person name="Baker S."/>
            <person name="Barry K."/>
            <person name="Bills G."/>
            <person name="Bluhm B."/>
            <person name="Cannon C."/>
            <person name="Castanera R."/>
            <person name="Culley D."/>
            <person name="Daum C."/>
            <person name="Ezra D."/>
            <person name="Gonzalez J."/>
            <person name="Henrissat B."/>
            <person name="Kuo A."/>
            <person name="Liang C."/>
            <person name="Lipzen A."/>
            <person name="Lutzoni F."/>
            <person name="Magnuson J."/>
            <person name="Mondo S."/>
            <person name="Nolan M."/>
            <person name="Ohm R."/>
            <person name="Pangilinan J."/>
            <person name="Park H.-J."/>
            <person name="Ramirez L."/>
            <person name="Alfaro M."/>
            <person name="Sun H."/>
            <person name="Tritt A."/>
            <person name="Yoshinaga Y."/>
            <person name="Zwiers L.-H."/>
            <person name="Turgeon B."/>
            <person name="Goodwin S."/>
            <person name="Spatafora J."/>
            <person name="Crous P."/>
            <person name="Grigoriev I."/>
        </authorList>
    </citation>
    <scope>NUCLEOTIDE SEQUENCE</scope>
    <source>
        <strain evidence="2">CBS 110217</strain>
    </source>
</reference>
<feature type="chain" id="PRO_5040473954" description="Antifreeze protein" evidence="1">
    <location>
        <begin position="27"/>
        <end position="112"/>
    </location>
</feature>
<accession>A0A9P4LIG5</accession>
<evidence type="ECO:0000256" key="1">
    <source>
        <dbReference type="SAM" id="SignalP"/>
    </source>
</evidence>
<evidence type="ECO:0008006" key="4">
    <source>
        <dbReference type="Google" id="ProtNLM"/>
    </source>
</evidence>
<dbReference type="AlphaFoldDB" id="A0A9P4LIG5"/>